<dbReference type="AlphaFoldDB" id="A0A9X2HLW2"/>
<evidence type="ECO:0000256" key="1">
    <source>
        <dbReference type="SAM" id="SignalP"/>
    </source>
</evidence>
<keyword evidence="3" id="KW-1185">Reference proteome</keyword>
<comment type="caution">
    <text evidence="2">The sequence shown here is derived from an EMBL/GenBank/DDBJ whole genome shotgun (WGS) entry which is preliminary data.</text>
</comment>
<dbReference type="RefSeq" id="WP_254294515.1">
    <property type="nucleotide sequence ID" value="NZ_JAMLDX010000012.1"/>
</dbReference>
<sequence>MLKLVFAMALGAAIPAGQAQEAAVQPSVDSAAERVTLRNLSACLAKSRPRWARQALAKPYLSPDQESLLRDAMSGGDNCLNGGSKLQVSVRSSGMVSGLAEHFLTTELDRVGLKRVSAELVKVTSLNASEDFALCVAARNPKAAQGLAMSEPGSDAERQSAESLAKGIQPCLNPGETSKIDLQSFRALAATALYRGLTSAQGSRG</sequence>
<dbReference type="Proteomes" id="UP001139451">
    <property type="component" value="Unassembled WGS sequence"/>
</dbReference>
<feature type="chain" id="PRO_5040981897" evidence="1">
    <location>
        <begin position="20"/>
        <end position="205"/>
    </location>
</feature>
<feature type="signal peptide" evidence="1">
    <location>
        <begin position="1"/>
        <end position="19"/>
    </location>
</feature>
<organism evidence="2 3">
    <name type="scientific">Sphingomonas tagetis</name>
    <dbReference type="NCBI Taxonomy" id="2949092"/>
    <lineage>
        <taxon>Bacteria</taxon>
        <taxon>Pseudomonadati</taxon>
        <taxon>Pseudomonadota</taxon>
        <taxon>Alphaproteobacteria</taxon>
        <taxon>Sphingomonadales</taxon>
        <taxon>Sphingomonadaceae</taxon>
        <taxon>Sphingomonas</taxon>
    </lineage>
</organism>
<gene>
    <name evidence="2" type="ORF">M9978_14825</name>
</gene>
<proteinExistence type="predicted"/>
<evidence type="ECO:0000313" key="3">
    <source>
        <dbReference type="Proteomes" id="UP001139451"/>
    </source>
</evidence>
<keyword evidence="1" id="KW-0732">Signal</keyword>
<dbReference type="EMBL" id="JAMLDX010000012">
    <property type="protein sequence ID" value="MCP3731699.1"/>
    <property type="molecule type" value="Genomic_DNA"/>
</dbReference>
<reference evidence="2" key="1">
    <citation type="submission" date="2022-05" db="EMBL/GenBank/DDBJ databases">
        <title>Sphingomonas sp. strain MG17 Genome sequencing and assembly.</title>
        <authorList>
            <person name="Kim I."/>
        </authorList>
    </citation>
    <scope>NUCLEOTIDE SEQUENCE</scope>
    <source>
        <strain evidence="2">MG17</strain>
    </source>
</reference>
<evidence type="ECO:0000313" key="2">
    <source>
        <dbReference type="EMBL" id="MCP3731699.1"/>
    </source>
</evidence>
<name>A0A9X2HLW2_9SPHN</name>
<accession>A0A9X2HLW2</accession>
<protein>
    <submittedName>
        <fullName evidence="2">Uncharacterized protein</fullName>
    </submittedName>
</protein>